<reference evidence="1 2" key="1">
    <citation type="submission" date="2017-12" db="EMBL/GenBank/DDBJ databases">
        <title>Detection of the carbapenemase gene blaVIM-5 in members of the Pseudomonas putida group isolated from polluted Nigerian wetlands.</title>
        <authorList>
            <person name="Adelowo O."/>
            <person name="Vollmers J."/>
            <person name="Maeusezahl I."/>
            <person name="Kaster A.-K."/>
            <person name="Mueller J.A."/>
        </authorList>
    </citation>
    <scope>NUCLEOTIDE SEQUENCE [LARGE SCALE GENOMIC DNA]</scope>
    <source>
        <strain evidence="1 2">MR69</strain>
    </source>
</reference>
<dbReference type="Proteomes" id="UP000234744">
    <property type="component" value="Unassembled WGS sequence"/>
</dbReference>
<accession>A0ABX4TTX2</accession>
<comment type="caution">
    <text evidence="1">The sequence shown here is derived from an EMBL/GenBank/DDBJ whole genome shotgun (WGS) entry which is preliminary data.</text>
</comment>
<organism evidence="1 2">
    <name type="scientific">Pseudomonas plecoglossicida</name>
    <dbReference type="NCBI Taxonomy" id="70775"/>
    <lineage>
        <taxon>Bacteria</taxon>
        <taxon>Pseudomonadati</taxon>
        <taxon>Pseudomonadota</taxon>
        <taxon>Gammaproteobacteria</taxon>
        <taxon>Pseudomonadales</taxon>
        <taxon>Pseudomonadaceae</taxon>
        <taxon>Pseudomonas</taxon>
    </lineage>
</organism>
<keyword evidence="2" id="KW-1185">Reference proteome</keyword>
<name>A0ABX4TTX2_PSEDL</name>
<sequence>MNWSQNEVEQFTFELANTDISSLLDEIQVMEDAVAEAALFPEFREHFRHAFDVINEAASYRLEEGLEVSTKPGAIQTWQGVAPHARSIFVRLGNSFTKRV</sequence>
<protein>
    <submittedName>
        <fullName evidence="1">Uncharacterized protein</fullName>
    </submittedName>
</protein>
<gene>
    <name evidence="1" type="ORF">CXG47_27405</name>
</gene>
<evidence type="ECO:0000313" key="1">
    <source>
        <dbReference type="EMBL" id="PLV07558.1"/>
    </source>
</evidence>
<dbReference type="EMBL" id="PJCJ01000037">
    <property type="protein sequence ID" value="PLV07558.1"/>
    <property type="molecule type" value="Genomic_DNA"/>
</dbReference>
<evidence type="ECO:0000313" key="2">
    <source>
        <dbReference type="Proteomes" id="UP000234744"/>
    </source>
</evidence>
<proteinExistence type="predicted"/>